<comment type="caution">
    <text evidence="1">The sequence shown here is derived from an EMBL/GenBank/DDBJ whole genome shotgun (WGS) entry which is preliminary data.</text>
</comment>
<keyword evidence="2" id="KW-1185">Reference proteome</keyword>
<sequence length="186" mass="21193">MLIVAILTKFEQTSGVSAYPRKIKTVRDWPKPHSTKTLKGFLIFAGSTLNQFTKEEFFPLEYRSYRIIPSTQGYLFCCPVLKLSNFTNTLLEECDTSGRGIKPILQQQRHTTAVFSRKLANHHFKLPTYERELIGLSQGSPKLKTLIVVSCLSHTNISLQPQILVRATVNYFPTTLAQFPKLSTRQ</sequence>
<dbReference type="AlphaFoldDB" id="A0A5B6W5S5"/>
<organism evidence="1 2">
    <name type="scientific">Gossypium australe</name>
    <dbReference type="NCBI Taxonomy" id="47621"/>
    <lineage>
        <taxon>Eukaryota</taxon>
        <taxon>Viridiplantae</taxon>
        <taxon>Streptophyta</taxon>
        <taxon>Embryophyta</taxon>
        <taxon>Tracheophyta</taxon>
        <taxon>Spermatophyta</taxon>
        <taxon>Magnoliopsida</taxon>
        <taxon>eudicotyledons</taxon>
        <taxon>Gunneridae</taxon>
        <taxon>Pentapetalae</taxon>
        <taxon>rosids</taxon>
        <taxon>malvids</taxon>
        <taxon>Malvales</taxon>
        <taxon>Malvaceae</taxon>
        <taxon>Malvoideae</taxon>
        <taxon>Gossypium</taxon>
    </lineage>
</organism>
<reference evidence="2" key="1">
    <citation type="journal article" date="2019" name="Plant Biotechnol. J.">
        <title>Genome sequencing of the Australian wild diploid species Gossypium australe highlights disease resistance and delayed gland morphogenesis.</title>
        <authorList>
            <person name="Cai Y."/>
            <person name="Cai X."/>
            <person name="Wang Q."/>
            <person name="Wang P."/>
            <person name="Zhang Y."/>
            <person name="Cai C."/>
            <person name="Xu Y."/>
            <person name="Wang K."/>
            <person name="Zhou Z."/>
            <person name="Wang C."/>
            <person name="Geng S."/>
            <person name="Li B."/>
            <person name="Dong Q."/>
            <person name="Hou Y."/>
            <person name="Wang H."/>
            <person name="Ai P."/>
            <person name="Liu Z."/>
            <person name="Yi F."/>
            <person name="Sun M."/>
            <person name="An G."/>
            <person name="Cheng J."/>
            <person name="Zhang Y."/>
            <person name="Shi Q."/>
            <person name="Xie Y."/>
            <person name="Shi X."/>
            <person name="Chang Y."/>
            <person name="Huang F."/>
            <person name="Chen Y."/>
            <person name="Hong S."/>
            <person name="Mi L."/>
            <person name="Sun Q."/>
            <person name="Zhang L."/>
            <person name="Zhou B."/>
            <person name="Peng R."/>
            <person name="Zhang X."/>
            <person name="Liu F."/>
        </authorList>
    </citation>
    <scope>NUCLEOTIDE SEQUENCE [LARGE SCALE GENOMIC DNA]</scope>
    <source>
        <strain evidence="2">cv. PA1801</strain>
    </source>
</reference>
<evidence type="ECO:0000313" key="2">
    <source>
        <dbReference type="Proteomes" id="UP000325315"/>
    </source>
</evidence>
<dbReference type="SUPFAM" id="SSF56672">
    <property type="entry name" value="DNA/RNA polymerases"/>
    <property type="match status" value="1"/>
</dbReference>
<dbReference type="EMBL" id="SMMG02000004">
    <property type="protein sequence ID" value="KAA3476615.1"/>
    <property type="molecule type" value="Genomic_DNA"/>
</dbReference>
<protein>
    <submittedName>
        <fullName evidence="1">Transposon Tf2-6 polyprotein</fullName>
    </submittedName>
</protein>
<dbReference type="InterPro" id="IPR043502">
    <property type="entry name" value="DNA/RNA_pol_sf"/>
</dbReference>
<name>A0A5B6W5S5_9ROSI</name>
<evidence type="ECO:0000313" key="1">
    <source>
        <dbReference type="EMBL" id="KAA3476615.1"/>
    </source>
</evidence>
<gene>
    <name evidence="1" type="ORF">EPI10_010584</name>
</gene>
<proteinExistence type="predicted"/>
<accession>A0A5B6W5S5</accession>
<dbReference type="Proteomes" id="UP000325315">
    <property type="component" value="Unassembled WGS sequence"/>
</dbReference>